<evidence type="ECO:0000313" key="3">
    <source>
        <dbReference type="Proteomes" id="UP000253647"/>
    </source>
</evidence>
<dbReference type="Proteomes" id="UP000253647">
    <property type="component" value="Unassembled WGS sequence"/>
</dbReference>
<proteinExistence type="predicted"/>
<keyword evidence="1" id="KW-1133">Transmembrane helix</keyword>
<feature type="transmembrane region" description="Helical" evidence="1">
    <location>
        <begin position="41"/>
        <end position="61"/>
    </location>
</feature>
<reference evidence="2 3" key="1">
    <citation type="submission" date="2018-07" db="EMBL/GenBank/DDBJ databases">
        <title>Freshwater and sediment microbial communities from various areas in North America, analyzing microbe dynamics in response to fracking.</title>
        <authorList>
            <person name="Lamendella R."/>
        </authorList>
    </citation>
    <scope>NUCLEOTIDE SEQUENCE [LARGE SCALE GENOMIC DNA]</scope>
    <source>
        <strain evidence="2 3">105B</strain>
    </source>
</reference>
<keyword evidence="1" id="KW-0472">Membrane</keyword>
<feature type="transmembrane region" description="Helical" evidence="1">
    <location>
        <begin position="12"/>
        <end position="29"/>
    </location>
</feature>
<dbReference type="OMA" id="YSIWIFC"/>
<dbReference type="EMBL" id="QPJI01000024">
    <property type="protein sequence ID" value="RCW62541.1"/>
    <property type="molecule type" value="Genomic_DNA"/>
</dbReference>
<feature type="transmembrane region" description="Helical" evidence="1">
    <location>
        <begin position="141"/>
        <end position="160"/>
    </location>
</feature>
<dbReference type="AlphaFoldDB" id="A0A368X3E3"/>
<gene>
    <name evidence="2" type="ORF">DET61_12412</name>
</gene>
<feature type="transmembrane region" description="Helical" evidence="1">
    <location>
        <begin position="172"/>
        <end position="191"/>
    </location>
</feature>
<protein>
    <submittedName>
        <fullName evidence="2">Uncharacterized protein</fullName>
    </submittedName>
</protein>
<keyword evidence="1" id="KW-0812">Transmembrane</keyword>
<evidence type="ECO:0000256" key="1">
    <source>
        <dbReference type="SAM" id="Phobius"/>
    </source>
</evidence>
<accession>A0A368X3E3</accession>
<name>A0A368X3E3_MARNT</name>
<evidence type="ECO:0000313" key="2">
    <source>
        <dbReference type="EMBL" id="RCW62541.1"/>
    </source>
</evidence>
<dbReference type="RefSeq" id="WP_011784762.1">
    <property type="nucleotide sequence ID" value="NZ_QPJI01000024.1"/>
</dbReference>
<comment type="caution">
    <text evidence="2">The sequence shown here is derived from an EMBL/GenBank/DDBJ whole genome shotgun (WGS) entry which is preliminary data.</text>
</comment>
<organism evidence="2 3">
    <name type="scientific">Marinobacter nauticus</name>
    <name type="common">Marinobacter hydrocarbonoclasticus</name>
    <name type="synonym">Marinobacter aquaeolei</name>
    <dbReference type="NCBI Taxonomy" id="2743"/>
    <lineage>
        <taxon>Bacteria</taxon>
        <taxon>Pseudomonadati</taxon>
        <taxon>Pseudomonadota</taxon>
        <taxon>Gammaproteobacteria</taxon>
        <taxon>Pseudomonadales</taxon>
        <taxon>Marinobacteraceae</taxon>
        <taxon>Marinobacter</taxon>
    </lineage>
</organism>
<sequence length="207" mass="22953">MEKDLKKQNNATIAALLSAAVLVCLGFQYGFNSLPSFKEGLLTGVAGVITLAVLVFITHLLPHDIKHKLVFTRFVNEMPGGRVHLLCKRDSRVVYEDVASQWPHVFDEAIAAGDRNSLWYRDIYKPVRDTHEVRQSHRSFLLYRDTFSGLVALLIFTLLWDSLGDPQLLGDIVPAVYAVLIISSLLALLAARNAGNRLVVNAVAVSQ</sequence>